<evidence type="ECO:0000256" key="8">
    <source>
        <dbReference type="SAM" id="MobiDB-lite"/>
    </source>
</evidence>
<dbReference type="Pfam" id="PF00282">
    <property type="entry name" value="Pyridoxal_deC"/>
    <property type="match status" value="1"/>
</dbReference>
<dbReference type="OrthoDB" id="2161780at2759"/>
<name>A0A835YBE9_9CHLO</name>
<evidence type="ECO:0000256" key="5">
    <source>
        <dbReference type="ARBA" id="ARBA00023239"/>
    </source>
</evidence>
<dbReference type="GO" id="GO:0030170">
    <property type="term" value="F:pyridoxal phosphate binding"/>
    <property type="evidence" value="ECO:0007669"/>
    <property type="project" value="InterPro"/>
</dbReference>
<evidence type="ECO:0000313" key="9">
    <source>
        <dbReference type="EMBL" id="KAG2498397.1"/>
    </source>
</evidence>
<keyword evidence="5 7" id="KW-0456">Lyase</keyword>
<proteinExistence type="inferred from homology"/>
<keyword evidence="3" id="KW-0210">Decarboxylase</keyword>
<evidence type="ECO:0000256" key="4">
    <source>
        <dbReference type="ARBA" id="ARBA00022898"/>
    </source>
</evidence>
<reference evidence="9" key="1">
    <citation type="journal article" date="2020" name="bioRxiv">
        <title>Comparative genomics of Chlamydomonas.</title>
        <authorList>
            <person name="Craig R.J."/>
            <person name="Hasan A.R."/>
            <person name="Ness R.W."/>
            <person name="Keightley P.D."/>
        </authorList>
    </citation>
    <scope>NUCLEOTIDE SEQUENCE</scope>
    <source>
        <strain evidence="9">CCAP 11/70</strain>
    </source>
</reference>
<comment type="caution">
    <text evidence="9">The sequence shown here is derived from an EMBL/GenBank/DDBJ whole genome shotgun (WGS) entry which is preliminary data.</text>
</comment>
<dbReference type="InterPro" id="IPR021115">
    <property type="entry name" value="Pyridoxal-P_BS"/>
</dbReference>
<dbReference type="InterPro" id="IPR015424">
    <property type="entry name" value="PyrdxlP-dep_Trfase"/>
</dbReference>
<comment type="cofactor">
    <cofactor evidence="1 6 7">
        <name>pyridoxal 5'-phosphate</name>
        <dbReference type="ChEBI" id="CHEBI:597326"/>
    </cofactor>
</comment>
<dbReference type="PROSITE" id="PS00392">
    <property type="entry name" value="DDC_GAD_HDC_YDC"/>
    <property type="match status" value="1"/>
</dbReference>
<dbReference type="GO" id="GO:0016831">
    <property type="term" value="F:carboxy-lyase activity"/>
    <property type="evidence" value="ECO:0007669"/>
    <property type="project" value="UniProtKB-KW"/>
</dbReference>
<dbReference type="Proteomes" id="UP000612055">
    <property type="component" value="Unassembled WGS sequence"/>
</dbReference>
<accession>A0A835YBE9</accession>
<dbReference type="Gene3D" id="3.40.640.10">
    <property type="entry name" value="Type I PLP-dependent aspartate aminotransferase-like (Major domain)"/>
    <property type="match status" value="1"/>
</dbReference>
<evidence type="ECO:0000256" key="3">
    <source>
        <dbReference type="ARBA" id="ARBA00022793"/>
    </source>
</evidence>
<keyword evidence="4 6" id="KW-0663">Pyridoxal phosphate</keyword>
<dbReference type="SUPFAM" id="SSF53383">
    <property type="entry name" value="PLP-dependent transferases"/>
    <property type="match status" value="2"/>
</dbReference>
<feature type="modified residue" description="N6-(pyridoxal phosphate)lysine" evidence="6">
    <location>
        <position position="287"/>
    </location>
</feature>
<feature type="compositionally biased region" description="Low complexity" evidence="8">
    <location>
        <begin position="226"/>
        <end position="236"/>
    </location>
</feature>
<dbReference type="GO" id="GO:0019752">
    <property type="term" value="P:carboxylic acid metabolic process"/>
    <property type="evidence" value="ECO:0007669"/>
    <property type="project" value="InterPro"/>
</dbReference>
<dbReference type="InterPro" id="IPR015421">
    <property type="entry name" value="PyrdxlP-dep_Trfase_major"/>
</dbReference>
<dbReference type="InterPro" id="IPR051151">
    <property type="entry name" value="Group_II_Decarboxylase"/>
</dbReference>
<evidence type="ECO:0000256" key="2">
    <source>
        <dbReference type="ARBA" id="ARBA00009533"/>
    </source>
</evidence>
<dbReference type="AlphaFoldDB" id="A0A835YBE9"/>
<dbReference type="PANTHER" id="PTHR46101">
    <property type="match status" value="1"/>
</dbReference>
<feature type="region of interest" description="Disordered" evidence="8">
    <location>
        <begin position="205"/>
        <end position="246"/>
    </location>
</feature>
<dbReference type="PANTHER" id="PTHR46101:SF2">
    <property type="entry name" value="SERINE DECARBOXYLASE"/>
    <property type="match status" value="1"/>
</dbReference>
<evidence type="ECO:0000313" key="10">
    <source>
        <dbReference type="Proteomes" id="UP000612055"/>
    </source>
</evidence>
<evidence type="ECO:0008006" key="11">
    <source>
        <dbReference type="Google" id="ProtNLM"/>
    </source>
</evidence>
<evidence type="ECO:0000256" key="7">
    <source>
        <dbReference type="RuleBase" id="RU000382"/>
    </source>
</evidence>
<gene>
    <name evidence="9" type="ORF">HYH03_003656</name>
</gene>
<evidence type="ECO:0000256" key="1">
    <source>
        <dbReference type="ARBA" id="ARBA00001933"/>
    </source>
</evidence>
<keyword evidence="10" id="KW-1185">Reference proteome</keyword>
<dbReference type="EMBL" id="JAEHOE010000010">
    <property type="protein sequence ID" value="KAG2498397.1"/>
    <property type="molecule type" value="Genomic_DNA"/>
</dbReference>
<organism evidence="9 10">
    <name type="scientific">Edaphochlamys debaryana</name>
    <dbReference type="NCBI Taxonomy" id="47281"/>
    <lineage>
        <taxon>Eukaryota</taxon>
        <taxon>Viridiplantae</taxon>
        <taxon>Chlorophyta</taxon>
        <taxon>core chlorophytes</taxon>
        <taxon>Chlorophyceae</taxon>
        <taxon>CS clade</taxon>
        <taxon>Chlamydomonadales</taxon>
        <taxon>Chlamydomonadales incertae sedis</taxon>
        <taxon>Edaphochlamys</taxon>
    </lineage>
</organism>
<evidence type="ECO:0000256" key="6">
    <source>
        <dbReference type="PIRSR" id="PIRSR602129-50"/>
    </source>
</evidence>
<comment type="similarity">
    <text evidence="2 7">Belongs to the group II decarboxylase family.</text>
</comment>
<protein>
    <recommendedName>
        <fullName evidence="11">Histidine decarboxylase</fullName>
    </recommendedName>
</protein>
<dbReference type="InterPro" id="IPR002129">
    <property type="entry name" value="PyrdxlP-dep_de-COase"/>
</dbReference>
<sequence length="434" mass="47897">MEFDATISPAAEANVPRVLERFESLMQERTKHHLGYPYNLSYDGSDLWPLQQYSINNLGDPYIESNYGIHSRPFEVAVVEWFCRLWEIDPSPAVSWGYVTNCGTEGNLQGIYIGRESLPDAPLFASEASHYSVFKAAKMFRMKCVRVRALPTGHMDLVDLEHKLKEHGGRGAILNLNCGSTMTGAVDDVDGALALLERLYAGERSSPAPLRPSKELGDASEEASEQQEGLTGHTGQQQGGSGGQHAPRKYYVHCDGALMALLLPFLSHQRLISFKKSIDSVAVSGHKFLGTPMPCGVFVTRAEHVSKVWSDVDYIGSRDATMMGSRNGHAPLYVWRFLVRKGEAGLAREAQECVKHAEYMRDQMLDKGVAGVLLNPHSTTVVMPIPSEDVVRKWQLACKDGQCHVVVMPSVTTGVIDAFIVDYMRMGYNGSSTL</sequence>